<dbReference type="InterPro" id="IPR050707">
    <property type="entry name" value="HTH_MetabolicPath_Reg"/>
</dbReference>
<dbReference type="Pfam" id="PF01614">
    <property type="entry name" value="IclR_C"/>
    <property type="match status" value="1"/>
</dbReference>
<dbReference type="Gene3D" id="1.10.10.10">
    <property type="entry name" value="Winged helix-like DNA-binding domain superfamily/Winged helix DNA-binding domain"/>
    <property type="match status" value="1"/>
</dbReference>
<name>A0A098BH00_9NOCA</name>
<accession>A0A098BH00</accession>
<dbReference type="Pfam" id="PF09339">
    <property type="entry name" value="HTH_IclR"/>
    <property type="match status" value="1"/>
</dbReference>
<feature type="domain" description="IclR-ED" evidence="6">
    <location>
        <begin position="80"/>
        <end position="256"/>
    </location>
</feature>
<dbReference type="GO" id="GO:0003700">
    <property type="term" value="F:DNA-binding transcription factor activity"/>
    <property type="evidence" value="ECO:0007669"/>
    <property type="project" value="TreeGrafter"/>
</dbReference>
<proteinExistence type="predicted"/>
<evidence type="ECO:0000259" key="5">
    <source>
        <dbReference type="PROSITE" id="PS51077"/>
    </source>
</evidence>
<feature type="region of interest" description="Disordered" evidence="4">
    <location>
        <begin position="255"/>
        <end position="277"/>
    </location>
</feature>
<dbReference type="SUPFAM" id="SSF46785">
    <property type="entry name" value="Winged helix' DNA-binding domain"/>
    <property type="match status" value="1"/>
</dbReference>
<dbReference type="PANTHER" id="PTHR30136">
    <property type="entry name" value="HELIX-TURN-HELIX TRANSCRIPTIONAL REGULATOR, ICLR FAMILY"/>
    <property type="match status" value="1"/>
</dbReference>
<dbReference type="PANTHER" id="PTHR30136:SF35">
    <property type="entry name" value="HTH-TYPE TRANSCRIPTIONAL REGULATOR RV1719"/>
    <property type="match status" value="1"/>
</dbReference>
<keyword evidence="1" id="KW-0805">Transcription regulation</keyword>
<evidence type="ECO:0000256" key="3">
    <source>
        <dbReference type="ARBA" id="ARBA00023163"/>
    </source>
</evidence>
<sequence length="277" mass="29545">MTVMHSDPIPLPDMPREQRPSVAERFTQILDVFASGPDRMFLEEITAATGLPRSTVFRLLTQLVDLHWVEHDSRGYGPGLRMQTMARPRDYSQLRAAAAGMLNDLQIGTGGVAHLTVLEGSSVYFLDRIGGAASAGIPSQVATRLPAESTVSGRALLAGLEPERVDALMTAGPHVRSRADLSALHERLNRVRQRQGLAFVPGHSCPMSISAVAAPVVGPDGVVGAISVACRGTVELAHIAPMVWAAARRTSQVLTPGRSGSTARTRLSHRTRVGVAN</sequence>
<dbReference type="InterPro" id="IPR029016">
    <property type="entry name" value="GAF-like_dom_sf"/>
</dbReference>
<gene>
    <name evidence="7" type="ORF">RHRU231_190005</name>
</gene>
<evidence type="ECO:0000259" key="6">
    <source>
        <dbReference type="PROSITE" id="PS51078"/>
    </source>
</evidence>
<feature type="compositionally biased region" description="Polar residues" evidence="4">
    <location>
        <begin position="255"/>
        <end position="265"/>
    </location>
</feature>
<organism evidence="7 8">
    <name type="scientific">Rhodococcus ruber</name>
    <dbReference type="NCBI Taxonomy" id="1830"/>
    <lineage>
        <taxon>Bacteria</taxon>
        <taxon>Bacillati</taxon>
        <taxon>Actinomycetota</taxon>
        <taxon>Actinomycetes</taxon>
        <taxon>Mycobacteriales</taxon>
        <taxon>Nocardiaceae</taxon>
        <taxon>Rhodococcus</taxon>
    </lineage>
</organism>
<dbReference type="InterPro" id="IPR036388">
    <property type="entry name" value="WH-like_DNA-bd_sf"/>
</dbReference>
<dbReference type="EMBL" id="CCSD01000027">
    <property type="protein sequence ID" value="CDZ86981.1"/>
    <property type="molecule type" value="Genomic_DNA"/>
</dbReference>
<evidence type="ECO:0000313" key="8">
    <source>
        <dbReference type="Proteomes" id="UP000042997"/>
    </source>
</evidence>
<feature type="domain" description="HTH iclR-type" evidence="5">
    <location>
        <begin position="20"/>
        <end position="80"/>
    </location>
</feature>
<evidence type="ECO:0000256" key="4">
    <source>
        <dbReference type="SAM" id="MobiDB-lite"/>
    </source>
</evidence>
<protein>
    <submittedName>
        <fullName evidence="7">IclR family transcriptional regulator</fullName>
    </submittedName>
</protein>
<dbReference type="Gene3D" id="3.30.450.40">
    <property type="match status" value="1"/>
</dbReference>
<dbReference type="PROSITE" id="PS51078">
    <property type="entry name" value="ICLR_ED"/>
    <property type="match status" value="1"/>
</dbReference>
<feature type="compositionally biased region" description="Basic residues" evidence="4">
    <location>
        <begin position="266"/>
        <end position="277"/>
    </location>
</feature>
<dbReference type="SUPFAM" id="SSF55781">
    <property type="entry name" value="GAF domain-like"/>
    <property type="match status" value="1"/>
</dbReference>
<dbReference type="InterPro" id="IPR014757">
    <property type="entry name" value="Tscrpt_reg_IclR_C"/>
</dbReference>
<keyword evidence="3" id="KW-0804">Transcription</keyword>
<keyword evidence="2" id="KW-0238">DNA-binding</keyword>
<dbReference type="SMART" id="SM00346">
    <property type="entry name" value="HTH_ICLR"/>
    <property type="match status" value="1"/>
</dbReference>
<evidence type="ECO:0000256" key="1">
    <source>
        <dbReference type="ARBA" id="ARBA00023015"/>
    </source>
</evidence>
<dbReference type="InterPro" id="IPR036390">
    <property type="entry name" value="WH_DNA-bd_sf"/>
</dbReference>
<dbReference type="eggNOG" id="COG1414">
    <property type="taxonomic scope" value="Bacteria"/>
</dbReference>
<dbReference type="GO" id="GO:0045892">
    <property type="term" value="P:negative regulation of DNA-templated transcription"/>
    <property type="evidence" value="ECO:0007669"/>
    <property type="project" value="TreeGrafter"/>
</dbReference>
<dbReference type="AlphaFoldDB" id="A0A098BH00"/>
<dbReference type="PROSITE" id="PS51077">
    <property type="entry name" value="HTH_ICLR"/>
    <property type="match status" value="1"/>
</dbReference>
<dbReference type="GO" id="GO:0003677">
    <property type="term" value="F:DNA binding"/>
    <property type="evidence" value="ECO:0007669"/>
    <property type="project" value="UniProtKB-KW"/>
</dbReference>
<evidence type="ECO:0000313" key="7">
    <source>
        <dbReference type="EMBL" id="CDZ86981.1"/>
    </source>
</evidence>
<reference evidence="7 8" key="1">
    <citation type="journal article" date="2014" name="Genome Announc.">
        <title>Draft Genome Sequence of Propane- and Butane-Oxidizing Actinobacterium Rhodococcus ruber IEGM 231.</title>
        <authorList>
            <person name="Ivshina I.B."/>
            <person name="Kuyukina M.S."/>
            <person name="Krivoruchko A.V."/>
            <person name="Barbe V."/>
            <person name="Fischer C."/>
        </authorList>
    </citation>
    <scope>NUCLEOTIDE SEQUENCE [LARGE SCALE GENOMIC DNA]</scope>
</reference>
<dbReference type="Proteomes" id="UP000042997">
    <property type="component" value="Unassembled WGS sequence"/>
</dbReference>
<dbReference type="InterPro" id="IPR005471">
    <property type="entry name" value="Tscrpt_reg_IclR_N"/>
</dbReference>
<evidence type="ECO:0000256" key="2">
    <source>
        <dbReference type="ARBA" id="ARBA00023125"/>
    </source>
</evidence>